<organism evidence="4 5">
    <name type="scientific">Thiospirillum jenense</name>
    <dbReference type="NCBI Taxonomy" id="1653858"/>
    <lineage>
        <taxon>Bacteria</taxon>
        <taxon>Pseudomonadati</taxon>
        <taxon>Pseudomonadota</taxon>
        <taxon>Gammaproteobacteria</taxon>
        <taxon>Chromatiales</taxon>
        <taxon>Chromatiaceae</taxon>
        <taxon>Thiospirillum</taxon>
    </lineage>
</organism>
<proteinExistence type="predicted"/>
<feature type="domain" description="Type II secretion system protein GspB C-terminal" evidence="3">
    <location>
        <begin position="249"/>
        <end position="302"/>
    </location>
</feature>
<keyword evidence="5" id="KW-1185">Reference proteome</keyword>
<dbReference type="Proteomes" id="UP000548632">
    <property type="component" value="Unassembled WGS sequence"/>
</dbReference>
<dbReference type="GO" id="GO:0015627">
    <property type="term" value="C:type II protein secretion system complex"/>
    <property type="evidence" value="ECO:0007669"/>
    <property type="project" value="InterPro"/>
</dbReference>
<evidence type="ECO:0000256" key="1">
    <source>
        <dbReference type="SAM" id="MobiDB-lite"/>
    </source>
</evidence>
<evidence type="ECO:0000259" key="3">
    <source>
        <dbReference type="Pfam" id="PF16537"/>
    </source>
</evidence>
<evidence type="ECO:0000313" key="5">
    <source>
        <dbReference type="Proteomes" id="UP000548632"/>
    </source>
</evidence>
<feature type="region of interest" description="Disordered" evidence="1">
    <location>
        <begin position="202"/>
        <end position="227"/>
    </location>
</feature>
<comment type="caution">
    <text evidence="4">The sequence shown here is derived from an EMBL/GenBank/DDBJ whole genome shotgun (WGS) entry which is preliminary data.</text>
</comment>
<sequence length="306" mass="33580">MSYILEALKKSQHTRALGQVPHVTATYFDIDDVQPFYSRWQFWGMISALLLASAALAIAVYLLLRPLPLPPVPITPDPVPIAPAINPPTSINSPASINPPSPMVVVVPAPDAAEQRPPLTRGADELRQAVLRQTEAEIAAALAELDAAPPVKQRPRKSPPPPPHASTAPKSPARSALPPIPPQQIPADIRADIEAFKHEIRRNPPPSRTVVTAATHTDEARSPSRDIGVQSAPITAKKSPNTAARPELTLTMTVHVYHRDPRQRFIYLNHRKMRERDTTSEGVTLKEILPNGVVLNYQGREFFQAR</sequence>
<keyword evidence="2" id="KW-1133">Transmembrane helix</keyword>
<name>A0A839HDX1_9GAMM</name>
<protein>
    <submittedName>
        <fullName evidence="4">General secretion pathway protein GspB</fullName>
    </submittedName>
</protein>
<dbReference type="InterPro" id="IPR032389">
    <property type="entry name" value="GspB_C"/>
</dbReference>
<feature type="transmembrane region" description="Helical" evidence="2">
    <location>
        <begin position="42"/>
        <end position="64"/>
    </location>
</feature>
<dbReference type="RefSeq" id="WP_182582813.1">
    <property type="nucleotide sequence ID" value="NZ_JABVCQ010000007.1"/>
</dbReference>
<feature type="region of interest" description="Disordered" evidence="1">
    <location>
        <begin position="144"/>
        <end position="184"/>
    </location>
</feature>
<keyword evidence="2" id="KW-0812">Transmembrane</keyword>
<keyword evidence="2" id="KW-0472">Membrane</keyword>
<gene>
    <name evidence="4" type="ORF">HUK38_04285</name>
</gene>
<evidence type="ECO:0000313" key="4">
    <source>
        <dbReference type="EMBL" id="MBB1125448.1"/>
    </source>
</evidence>
<reference evidence="4 5" key="1">
    <citation type="journal article" date="2020" name="Arch. Microbiol.">
        <title>The genome sequence of the giant phototrophic gammaproteobacterium Thiospirillum jenense gives insight into its physiological properties and phylogenetic relationships.</title>
        <authorList>
            <person name="Imhoff J.F."/>
            <person name="Meyer T.E."/>
            <person name="Kyndt J.A."/>
        </authorList>
    </citation>
    <scope>NUCLEOTIDE SEQUENCE [LARGE SCALE GENOMIC DNA]</scope>
    <source>
        <strain evidence="4 5">DSM 216</strain>
    </source>
</reference>
<dbReference type="Pfam" id="PF16537">
    <property type="entry name" value="T2SSB"/>
    <property type="match status" value="1"/>
</dbReference>
<dbReference type="EMBL" id="JABVCQ010000007">
    <property type="protein sequence ID" value="MBB1125448.1"/>
    <property type="molecule type" value="Genomic_DNA"/>
</dbReference>
<accession>A0A839HDX1</accession>
<dbReference type="AlphaFoldDB" id="A0A839HDX1"/>
<evidence type="ECO:0000256" key="2">
    <source>
        <dbReference type="SAM" id="Phobius"/>
    </source>
</evidence>